<proteinExistence type="predicted"/>
<name>A0A9D5U7W9_9CELL</name>
<gene>
    <name evidence="3" type="ORF">H9623_07470</name>
</gene>
<dbReference type="AlphaFoldDB" id="A0A9D5U7W9"/>
<dbReference type="RefSeq" id="WP_193719436.1">
    <property type="nucleotide sequence ID" value="NZ_JACSPN010000007.1"/>
</dbReference>
<evidence type="ECO:0000313" key="4">
    <source>
        <dbReference type="Proteomes" id="UP000822993"/>
    </source>
</evidence>
<dbReference type="InterPro" id="IPR025164">
    <property type="entry name" value="Toastrack_DUF4097"/>
</dbReference>
<evidence type="ECO:0000259" key="2">
    <source>
        <dbReference type="Pfam" id="PF13349"/>
    </source>
</evidence>
<feature type="chain" id="PRO_5039292537" evidence="1">
    <location>
        <begin position="26"/>
        <end position="242"/>
    </location>
</feature>
<organism evidence="3 4">
    <name type="scientific">Oerskovia douganii</name>
    <dbReference type="NCBI Taxonomy" id="2762210"/>
    <lineage>
        <taxon>Bacteria</taxon>
        <taxon>Bacillati</taxon>
        <taxon>Actinomycetota</taxon>
        <taxon>Actinomycetes</taxon>
        <taxon>Micrococcales</taxon>
        <taxon>Cellulomonadaceae</taxon>
        <taxon>Oerskovia</taxon>
    </lineage>
</organism>
<keyword evidence="4" id="KW-1185">Reference proteome</keyword>
<evidence type="ECO:0000256" key="1">
    <source>
        <dbReference type="SAM" id="SignalP"/>
    </source>
</evidence>
<accession>A0A9D5U7W9</accession>
<dbReference type="Proteomes" id="UP000822993">
    <property type="component" value="Unassembled WGS sequence"/>
</dbReference>
<protein>
    <submittedName>
        <fullName evidence="3">DUF4097 family beta strand repeat protein</fullName>
    </submittedName>
</protein>
<feature type="signal peptide" evidence="1">
    <location>
        <begin position="1"/>
        <end position="25"/>
    </location>
</feature>
<reference evidence="3 4" key="1">
    <citation type="submission" date="2020-08" db="EMBL/GenBank/DDBJ databases">
        <title>A Genomic Blueprint of the Chicken Gut Microbiome.</title>
        <authorList>
            <person name="Gilroy R."/>
            <person name="Ravi A."/>
            <person name="Getino M."/>
            <person name="Pursley I."/>
            <person name="Horton D.L."/>
            <person name="Alikhan N.-F."/>
            <person name="Baker D."/>
            <person name="Gharbi K."/>
            <person name="Hall N."/>
            <person name="Watson M."/>
            <person name="Adriaenssens E.M."/>
            <person name="Foster-Nyarko E."/>
            <person name="Jarju S."/>
            <person name="Secka A."/>
            <person name="Antonio M."/>
            <person name="Oren A."/>
            <person name="Chaudhuri R."/>
            <person name="La Ragione R.M."/>
            <person name="Hildebrand F."/>
            <person name="Pallen M.J."/>
        </authorList>
    </citation>
    <scope>NUCLEOTIDE SEQUENCE [LARGE SCALE GENOMIC DNA]</scope>
    <source>
        <strain evidence="3 4">Sa1BUA8</strain>
    </source>
</reference>
<feature type="domain" description="DUF4097" evidence="2">
    <location>
        <begin position="123"/>
        <end position="218"/>
    </location>
</feature>
<dbReference type="PROSITE" id="PS51257">
    <property type="entry name" value="PROKAR_LIPOPROTEIN"/>
    <property type="match status" value="1"/>
</dbReference>
<keyword evidence="1" id="KW-0732">Signal</keyword>
<dbReference type="EMBL" id="JACSPN010000007">
    <property type="protein sequence ID" value="MBE7700143.1"/>
    <property type="molecule type" value="Genomic_DNA"/>
</dbReference>
<comment type="caution">
    <text evidence="3">The sequence shown here is derived from an EMBL/GenBank/DDBJ whole genome shotgun (WGS) entry which is preliminary data.</text>
</comment>
<evidence type="ECO:0000313" key="3">
    <source>
        <dbReference type="EMBL" id="MBE7700143.1"/>
    </source>
</evidence>
<dbReference type="Pfam" id="PF13349">
    <property type="entry name" value="DUF4097"/>
    <property type="match status" value="1"/>
</dbReference>
<sequence>MRTTHRRLVTAALVAVTAATLGACAFGPRTTATETFTVTDEITSVRFDLDAGSVALRGSDTAEVSIERRLEYVGSHDEGATHRVEDGVLVLSGCGRRCSANYSIDLPAGLPVTGETEHGSIDLTATGEVDVTTSNGSVAVTDVDAEVVARTSNGRIAGTRLGGDGVDAETSNGSVEISLATPQDVRAVTDNGAVRVTVPDGSYRVRAETDLGGTEVTVPDDPDGEFEIVAESSNGRVSVTRD</sequence>